<keyword evidence="3" id="KW-1185">Reference proteome</keyword>
<dbReference type="PANTHER" id="PTHR10480">
    <property type="entry name" value="PROTEIN UNC-13 HOMOLOG"/>
    <property type="match status" value="1"/>
</dbReference>
<feature type="region of interest" description="Disordered" evidence="1">
    <location>
        <begin position="255"/>
        <end position="280"/>
    </location>
</feature>
<feature type="non-terminal residue" evidence="2">
    <location>
        <position position="1"/>
    </location>
</feature>
<feature type="region of interest" description="Disordered" evidence="1">
    <location>
        <begin position="204"/>
        <end position="226"/>
    </location>
</feature>
<feature type="region of interest" description="Disordered" evidence="1">
    <location>
        <begin position="549"/>
        <end position="582"/>
    </location>
</feature>
<feature type="compositionally biased region" description="Pro residues" evidence="1">
    <location>
        <begin position="376"/>
        <end position="396"/>
    </location>
</feature>
<dbReference type="GO" id="GO:0042734">
    <property type="term" value="C:presynaptic membrane"/>
    <property type="evidence" value="ECO:0007669"/>
    <property type="project" value="TreeGrafter"/>
</dbReference>
<dbReference type="Proteomes" id="UP001286313">
    <property type="component" value="Unassembled WGS sequence"/>
</dbReference>
<sequence length="657" mass="70369">RLDTGLLVEVWNKGLIWDKAVGYLWLPLTNVQYSNEEGEGQWHWLDGDRLLENGEVKGTANPTGDSLLLDCRFELPWALDPCLTNGPCGTEERTRDDSTSPSSLPPPSRPSLSTVKLLNTVTFETIDRDEEENDDLFRSNQLTAAASETVDSGIGNDELGAETSISRFLSKCDEARDEAHETVNGLDEGGGSSFRFSFQKPLSSQKDTELSSPASESKAFSWNTDTSASSSSYATTSQSNAKVTLVTTKFASLSVSSPDRDLPCKTFTETSSPSATPSSGIFNIKLLKENVLRESEGHYPLQPSPNLEDSSSTSSYQTLSGSSGYFSKSSATDEVPSSKTSPAAEPEYPSDTIGDVPPTTFSFLRSPRSPARTEEPPPPPPPPPPLLPPPQPPPPLVQDASEGETHIQTTSSEDSFKPTRFYFLTKDYLPPIDDTSEETTTTTTTTTIPHWSPLAVDQPPISSGFTFSFSKSTEASATTLTSATPSPLVASTSSPTKLSSSKFFSILSQRQSSPGSDSPPSVASAEGEKEAPLTFTKFSLGGASVTNEKSNKLFGSSEKSVTGASETKQSGELKKDREETEAQELQRKLEILNNIMDQDTRGAPAASRNPQLTFLSVVVVDDDDSGDIDVVEGCDDYGSGDVNVVEGCDVVDGGNGV</sequence>
<dbReference type="GO" id="GO:0098831">
    <property type="term" value="C:presynaptic active zone cytoplasmic component"/>
    <property type="evidence" value="ECO:0007669"/>
    <property type="project" value="TreeGrafter"/>
</dbReference>
<evidence type="ECO:0000256" key="1">
    <source>
        <dbReference type="SAM" id="MobiDB-lite"/>
    </source>
</evidence>
<feature type="region of interest" description="Disordered" evidence="1">
    <location>
        <begin position="88"/>
        <end position="113"/>
    </location>
</feature>
<dbReference type="GO" id="GO:0031594">
    <property type="term" value="C:neuromuscular junction"/>
    <property type="evidence" value="ECO:0007669"/>
    <property type="project" value="TreeGrafter"/>
</dbReference>
<dbReference type="Gene3D" id="2.60.40.150">
    <property type="entry name" value="C2 domain"/>
    <property type="match status" value="1"/>
</dbReference>
<gene>
    <name evidence="2" type="ORF">Pcinc_020283</name>
</gene>
<accession>A0AAE1FN27</accession>
<feature type="compositionally biased region" description="Low complexity" evidence="1">
    <location>
        <begin position="474"/>
        <end position="508"/>
    </location>
</feature>
<dbReference type="AlphaFoldDB" id="A0AAE1FN27"/>
<dbReference type="GO" id="GO:0016081">
    <property type="term" value="P:synaptic vesicle docking"/>
    <property type="evidence" value="ECO:0007669"/>
    <property type="project" value="TreeGrafter"/>
</dbReference>
<organism evidence="2 3">
    <name type="scientific">Petrolisthes cinctipes</name>
    <name type="common">Flat porcelain crab</name>
    <dbReference type="NCBI Taxonomy" id="88211"/>
    <lineage>
        <taxon>Eukaryota</taxon>
        <taxon>Metazoa</taxon>
        <taxon>Ecdysozoa</taxon>
        <taxon>Arthropoda</taxon>
        <taxon>Crustacea</taxon>
        <taxon>Multicrustacea</taxon>
        <taxon>Malacostraca</taxon>
        <taxon>Eumalacostraca</taxon>
        <taxon>Eucarida</taxon>
        <taxon>Decapoda</taxon>
        <taxon>Pleocyemata</taxon>
        <taxon>Anomura</taxon>
        <taxon>Galatheoidea</taxon>
        <taxon>Porcellanidae</taxon>
        <taxon>Petrolisthes</taxon>
    </lineage>
</organism>
<feature type="compositionally biased region" description="Polar residues" evidence="1">
    <location>
        <begin position="549"/>
        <end position="568"/>
    </location>
</feature>
<dbReference type="EMBL" id="JAWQEG010002057">
    <property type="protein sequence ID" value="KAK3874803.1"/>
    <property type="molecule type" value="Genomic_DNA"/>
</dbReference>
<feature type="region of interest" description="Disordered" evidence="1">
    <location>
        <begin position="474"/>
        <end position="530"/>
    </location>
</feature>
<dbReference type="InterPro" id="IPR027080">
    <property type="entry name" value="Unc-13"/>
</dbReference>
<comment type="caution">
    <text evidence="2">The sequence shown here is derived from an EMBL/GenBank/DDBJ whole genome shotgun (WGS) entry which is preliminary data.</text>
</comment>
<dbReference type="InterPro" id="IPR035892">
    <property type="entry name" value="C2_domain_sf"/>
</dbReference>
<evidence type="ECO:0000313" key="2">
    <source>
        <dbReference type="EMBL" id="KAK3874803.1"/>
    </source>
</evidence>
<dbReference type="SUPFAM" id="SSF49562">
    <property type="entry name" value="C2 domain (Calcium/lipid-binding domain, CaLB)"/>
    <property type="match status" value="1"/>
</dbReference>
<dbReference type="PANTHER" id="PTHR10480:SF12">
    <property type="entry name" value="UNC-13, ISOFORM E"/>
    <property type="match status" value="1"/>
</dbReference>
<feature type="compositionally biased region" description="Polar residues" evidence="1">
    <location>
        <begin position="509"/>
        <end position="521"/>
    </location>
</feature>
<dbReference type="GO" id="GO:0030672">
    <property type="term" value="C:synaptic vesicle membrane"/>
    <property type="evidence" value="ECO:0007669"/>
    <property type="project" value="TreeGrafter"/>
</dbReference>
<reference evidence="2" key="1">
    <citation type="submission" date="2023-10" db="EMBL/GenBank/DDBJ databases">
        <title>Genome assemblies of two species of porcelain crab, Petrolisthes cinctipes and Petrolisthes manimaculis (Anomura: Porcellanidae).</title>
        <authorList>
            <person name="Angst P."/>
        </authorList>
    </citation>
    <scope>NUCLEOTIDE SEQUENCE</scope>
    <source>
        <strain evidence="2">PB745_01</strain>
        <tissue evidence="2">Gill</tissue>
    </source>
</reference>
<feature type="compositionally biased region" description="Low complexity" evidence="1">
    <location>
        <begin position="270"/>
        <end position="279"/>
    </location>
</feature>
<feature type="region of interest" description="Disordered" evidence="1">
    <location>
        <begin position="297"/>
        <end position="457"/>
    </location>
</feature>
<feature type="compositionally biased region" description="Low complexity" evidence="1">
    <location>
        <begin position="310"/>
        <end position="330"/>
    </location>
</feature>
<dbReference type="GO" id="GO:0035249">
    <property type="term" value="P:synaptic transmission, glutamatergic"/>
    <property type="evidence" value="ECO:0007669"/>
    <property type="project" value="TreeGrafter"/>
</dbReference>
<dbReference type="GO" id="GO:0099525">
    <property type="term" value="P:presynaptic dense core vesicle exocytosis"/>
    <property type="evidence" value="ECO:0007669"/>
    <property type="project" value="TreeGrafter"/>
</dbReference>
<dbReference type="GO" id="GO:0019992">
    <property type="term" value="F:diacylglycerol binding"/>
    <property type="evidence" value="ECO:0007669"/>
    <property type="project" value="InterPro"/>
</dbReference>
<proteinExistence type="predicted"/>
<dbReference type="GO" id="GO:0016082">
    <property type="term" value="P:synaptic vesicle priming"/>
    <property type="evidence" value="ECO:0007669"/>
    <property type="project" value="TreeGrafter"/>
</dbReference>
<evidence type="ECO:0000313" key="3">
    <source>
        <dbReference type="Proteomes" id="UP001286313"/>
    </source>
</evidence>
<feature type="compositionally biased region" description="Polar residues" evidence="1">
    <location>
        <begin position="204"/>
        <end position="225"/>
    </location>
</feature>
<dbReference type="GO" id="GO:0005516">
    <property type="term" value="F:calmodulin binding"/>
    <property type="evidence" value="ECO:0007669"/>
    <property type="project" value="TreeGrafter"/>
</dbReference>
<dbReference type="PRINTS" id="PR00806">
    <property type="entry name" value="VINCULIN"/>
</dbReference>
<dbReference type="GO" id="GO:0017075">
    <property type="term" value="F:syntaxin-1 binding"/>
    <property type="evidence" value="ECO:0007669"/>
    <property type="project" value="TreeGrafter"/>
</dbReference>
<protein>
    <submittedName>
        <fullName evidence="2">Uncharacterized protein</fullName>
    </submittedName>
</protein>
<dbReference type="GO" id="GO:0061789">
    <property type="term" value="P:dense core granule priming"/>
    <property type="evidence" value="ECO:0007669"/>
    <property type="project" value="TreeGrafter"/>
</dbReference>
<name>A0AAE1FN27_PETCI</name>
<feature type="compositionally biased region" description="Basic and acidic residues" evidence="1">
    <location>
        <begin position="569"/>
        <end position="582"/>
    </location>
</feature>
<dbReference type="GO" id="GO:0043195">
    <property type="term" value="C:terminal bouton"/>
    <property type="evidence" value="ECO:0007669"/>
    <property type="project" value="TreeGrafter"/>
</dbReference>